<dbReference type="RefSeq" id="WP_231481596.1">
    <property type="nucleotide sequence ID" value="NZ_BAAAZO010000012.1"/>
</dbReference>
<accession>A0ABP7AQ75</accession>
<dbReference type="Proteomes" id="UP001501074">
    <property type="component" value="Unassembled WGS sequence"/>
</dbReference>
<dbReference type="HAMAP" id="MF_00182">
    <property type="entry name" value="Formyl_trans"/>
    <property type="match status" value="1"/>
</dbReference>
<dbReference type="SUPFAM" id="SSF53328">
    <property type="entry name" value="Formyltransferase"/>
    <property type="match status" value="1"/>
</dbReference>
<proteinExistence type="inferred from homology"/>
<evidence type="ECO:0000256" key="3">
    <source>
        <dbReference type="ARBA" id="ARBA00022679"/>
    </source>
</evidence>
<dbReference type="InterPro" id="IPR005793">
    <property type="entry name" value="Formyl_trans_C"/>
</dbReference>
<dbReference type="CDD" id="cd08704">
    <property type="entry name" value="Met_tRNA_FMT_C"/>
    <property type="match status" value="1"/>
</dbReference>
<keyword evidence="10" id="KW-1185">Reference proteome</keyword>
<keyword evidence="4 5" id="KW-0648">Protein biosynthesis</keyword>
<dbReference type="InterPro" id="IPR002376">
    <property type="entry name" value="Formyl_transf_N"/>
</dbReference>
<dbReference type="Pfam" id="PF00551">
    <property type="entry name" value="Formyl_trans_N"/>
    <property type="match status" value="1"/>
</dbReference>
<comment type="caution">
    <text evidence="9">The sequence shown here is derived from an EMBL/GenBank/DDBJ whole genome shotgun (WGS) entry which is preliminary data.</text>
</comment>
<dbReference type="InterPro" id="IPR041711">
    <property type="entry name" value="Met-tRNA-FMT_N"/>
</dbReference>
<keyword evidence="3 5" id="KW-0808">Transferase</keyword>
<dbReference type="CDD" id="cd08646">
    <property type="entry name" value="FMT_core_Met-tRNA-FMT_N"/>
    <property type="match status" value="1"/>
</dbReference>
<dbReference type="InterPro" id="IPR036477">
    <property type="entry name" value="Formyl_transf_N_sf"/>
</dbReference>
<dbReference type="EMBL" id="BAAAZO010000012">
    <property type="protein sequence ID" value="GAA3637332.1"/>
    <property type="molecule type" value="Genomic_DNA"/>
</dbReference>
<dbReference type="InterPro" id="IPR011034">
    <property type="entry name" value="Formyl_transferase-like_C_sf"/>
</dbReference>
<reference evidence="10" key="1">
    <citation type="journal article" date="2019" name="Int. J. Syst. Evol. Microbiol.">
        <title>The Global Catalogue of Microorganisms (GCM) 10K type strain sequencing project: providing services to taxonomists for standard genome sequencing and annotation.</title>
        <authorList>
            <consortium name="The Broad Institute Genomics Platform"/>
            <consortium name="The Broad Institute Genome Sequencing Center for Infectious Disease"/>
            <person name="Wu L."/>
            <person name="Ma J."/>
        </authorList>
    </citation>
    <scope>NUCLEOTIDE SEQUENCE [LARGE SCALE GENOMIC DNA]</scope>
    <source>
        <strain evidence="10">JCM 16902</strain>
    </source>
</reference>
<organism evidence="9 10">
    <name type="scientific">Kineosporia mesophila</name>
    <dbReference type="NCBI Taxonomy" id="566012"/>
    <lineage>
        <taxon>Bacteria</taxon>
        <taxon>Bacillati</taxon>
        <taxon>Actinomycetota</taxon>
        <taxon>Actinomycetes</taxon>
        <taxon>Kineosporiales</taxon>
        <taxon>Kineosporiaceae</taxon>
        <taxon>Kineosporia</taxon>
    </lineage>
</organism>
<dbReference type="Pfam" id="PF02911">
    <property type="entry name" value="Formyl_trans_C"/>
    <property type="match status" value="1"/>
</dbReference>
<evidence type="ECO:0000259" key="7">
    <source>
        <dbReference type="Pfam" id="PF00551"/>
    </source>
</evidence>
<dbReference type="Gene3D" id="3.40.50.12230">
    <property type="match status" value="1"/>
</dbReference>
<dbReference type="PANTHER" id="PTHR11138">
    <property type="entry name" value="METHIONYL-TRNA FORMYLTRANSFERASE"/>
    <property type="match status" value="1"/>
</dbReference>
<dbReference type="NCBIfam" id="TIGR00460">
    <property type="entry name" value="fmt"/>
    <property type="match status" value="1"/>
</dbReference>
<evidence type="ECO:0000256" key="1">
    <source>
        <dbReference type="ARBA" id="ARBA00010699"/>
    </source>
</evidence>
<protein>
    <recommendedName>
        <fullName evidence="2 5">Methionyl-tRNA formyltransferase</fullName>
        <ecNumber evidence="2 5">2.1.2.9</ecNumber>
    </recommendedName>
</protein>
<dbReference type="PANTHER" id="PTHR11138:SF5">
    <property type="entry name" value="METHIONYL-TRNA FORMYLTRANSFERASE, MITOCHONDRIAL"/>
    <property type="match status" value="1"/>
</dbReference>
<gene>
    <name evidence="5 9" type="primary">fmt</name>
    <name evidence="9" type="ORF">GCM10022223_65260</name>
</gene>
<evidence type="ECO:0000313" key="10">
    <source>
        <dbReference type="Proteomes" id="UP001501074"/>
    </source>
</evidence>
<dbReference type="InterPro" id="IPR044135">
    <property type="entry name" value="Met-tRNA-FMT_C"/>
</dbReference>
<dbReference type="InterPro" id="IPR005794">
    <property type="entry name" value="Fmt"/>
</dbReference>
<feature type="domain" description="Formyl transferase C-terminal" evidence="8">
    <location>
        <begin position="203"/>
        <end position="302"/>
    </location>
</feature>
<comment type="catalytic activity">
    <reaction evidence="5">
        <text>L-methionyl-tRNA(fMet) + (6R)-10-formyltetrahydrofolate = N-formyl-L-methionyl-tRNA(fMet) + (6S)-5,6,7,8-tetrahydrofolate + H(+)</text>
        <dbReference type="Rhea" id="RHEA:24380"/>
        <dbReference type="Rhea" id="RHEA-COMP:9952"/>
        <dbReference type="Rhea" id="RHEA-COMP:9953"/>
        <dbReference type="ChEBI" id="CHEBI:15378"/>
        <dbReference type="ChEBI" id="CHEBI:57453"/>
        <dbReference type="ChEBI" id="CHEBI:78530"/>
        <dbReference type="ChEBI" id="CHEBI:78844"/>
        <dbReference type="ChEBI" id="CHEBI:195366"/>
        <dbReference type="EC" id="2.1.2.9"/>
    </reaction>
</comment>
<feature type="binding site" evidence="5">
    <location>
        <begin position="109"/>
        <end position="112"/>
    </location>
    <ligand>
        <name>(6S)-5,6,7,8-tetrahydrofolate</name>
        <dbReference type="ChEBI" id="CHEBI:57453"/>
    </ligand>
</feature>
<sequence length="332" mass="34283">MRIIVAGTPEVALPPLEAVHASPHEIIAVLTRPDTVAGRGRKVSRSPVAQWGDEHGVPVLQPAKPGDPEFLDQLTELAPDCVAVIAYGALVPQRALDVPRHGWVNLHFSVLPAWRGAAPVQRALMAGDQVTGASVFQLEKGLDTGPVYGVMTQTVHPGDTAGDLLGRLAEGGAGLLVAVLDGLETGEIEAHPQPEEGVSLAPKISVEEARVDWAQPAVAVDRRVRGCTPAPGAWTTFRGARLGLGPVSVLVADDDAEPLAPGELRVLKKAVHAGTATGPVVLGEVRPAGKKAMAAVDWARGARPAADERLGLPGLEDAHEDAAVPAASGGVA</sequence>
<comment type="similarity">
    <text evidence="1 5">Belongs to the Fmt family.</text>
</comment>
<feature type="region of interest" description="Disordered" evidence="6">
    <location>
        <begin position="313"/>
        <end position="332"/>
    </location>
</feature>
<feature type="domain" description="Formyl transferase N-terminal" evidence="7">
    <location>
        <begin position="1"/>
        <end position="180"/>
    </location>
</feature>
<evidence type="ECO:0000256" key="2">
    <source>
        <dbReference type="ARBA" id="ARBA00012261"/>
    </source>
</evidence>
<evidence type="ECO:0000259" key="8">
    <source>
        <dbReference type="Pfam" id="PF02911"/>
    </source>
</evidence>
<dbReference type="EC" id="2.1.2.9" evidence="2 5"/>
<evidence type="ECO:0000256" key="6">
    <source>
        <dbReference type="SAM" id="MobiDB-lite"/>
    </source>
</evidence>
<feature type="compositionally biased region" description="Basic and acidic residues" evidence="6">
    <location>
        <begin position="313"/>
        <end position="322"/>
    </location>
</feature>
<evidence type="ECO:0000256" key="5">
    <source>
        <dbReference type="HAMAP-Rule" id="MF_00182"/>
    </source>
</evidence>
<evidence type="ECO:0000313" key="9">
    <source>
        <dbReference type="EMBL" id="GAA3637332.1"/>
    </source>
</evidence>
<name>A0ABP7AQ75_9ACTN</name>
<comment type="function">
    <text evidence="5">Attaches a formyl group to the free amino group of methionyl-tRNA(fMet). The formyl group appears to play a dual role in the initiator identity of N-formylmethionyl-tRNA by promoting its recognition by IF2 and preventing the misappropriation of this tRNA by the elongation apparatus.</text>
</comment>
<evidence type="ECO:0000256" key="4">
    <source>
        <dbReference type="ARBA" id="ARBA00022917"/>
    </source>
</evidence>
<dbReference type="SUPFAM" id="SSF50486">
    <property type="entry name" value="FMT C-terminal domain-like"/>
    <property type="match status" value="1"/>
</dbReference>